<evidence type="ECO:0000313" key="2">
    <source>
        <dbReference type="Proteomes" id="UP001333818"/>
    </source>
</evidence>
<sequence>MPRYQEAPLTSLAQGLERESADYIKKLVALLNTGTKPTRKADLIALVCESMQGKKLQSLWSQLDKLQQAAIAEVVHSSSPFYQHDAFVAKYGEAPNWGSSSTYGWNREPSLLCLFFYQDEMPPDLKLALLKIAPKPKPTLIKQAGDSLPETVMIRHEPRYTNLREGRKIIIKEAPLTVCEMERSAPHDLGGILRLIQSGKISVSDKTSLPGAASIKAIAAILQNKDFYDDEQRKQRADAKSYFEEIGAIKAFAWAMLVQAANLVEISNKKLVLSKAGLKALQDPPAKTIQTIWKRWLKTTLLDEFRRIDHIKGQTGKGARSMTAVAGRRAVINTVLTECPVGMWIAFDEFSRFMLATNRRFEVTRSAEHLYISESGYGNLYDSGDWKILQERYMRCLLFEYAATLGIIDVAYIDPGQAEQGFSSFFGAEDFTFLSRYDGLMYFRLNSLGAYCLDLQKEYVPSAIPSRPVLQVLPNLEIVASGEGLTSVDTLVLDLYTEKVSDVVWRLDRQKLFTAQESGHSIDELLDFLTAKSSTALPQTATQFFSDAKERTNSLRDLGTAKLIECNQANLAVLIANDSRTKKFCQLAGDRHLVVLSENETKFRSALRQMGYVIPLSR</sequence>
<dbReference type="EMBL" id="JAZBJZ010000003">
    <property type="protein sequence ID" value="MEE3715402.1"/>
    <property type="molecule type" value="Genomic_DNA"/>
</dbReference>
<proteinExistence type="predicted"/>
<dbReference type="RefSeq" id="WP_330481824.1">
    <property type="nucleotide sequence ID" value="NZ_JAZBJZ010000003.1"/>
</dbReference>
<evidence type="ECO:0008006" key="3">
    <source>
        <dbReference type="Google" id="ProtNLM"/>
    </source>
</evidence>
<organism evidence="1 2">
    <name type="scientific">Tumidithrix elongata BACA0141</name>
    <dbReference type="NCBI Taxonomy" id="2716417"/>
    <lineage>
        <taxon>Bacteria</taxon>
        <taxon>Bacillati</taxon>
        <taxon>Cyanobacteriota</taxon>
        <taxon>Cyanophyceae</taxon>
        <taxon>Pseudanabaenales</taxon>
        <taxon>Pseudanabaenaceae</taxon>
        <taxon>Tumidithrix</taxon>
        <taxon>Tumidithrix elongata</taxon>
    </lineage>
</organism>
<dbReference type="AlphaFoldDB" id="A0AAW9PPU3"/>
<reference evidence="1" key="1">
    <citation type="submission" date="2024-01" db="EMBL/GenBank/DDBJ databases">
        <title>Bank of Algae and Cyanobacteria of the Azores (BACA) strain genomes.</title>
        <authorList>
            <person name="Luz R."/>
            <person name="Cordeiro R."/>
            <person name="Fonseca A."/>
            <person name="Goncalves V."/>
        </authorList>
    </citation>
    <scope>NUCLEOTIDE SEQUENCE</scope>
    <source>
        <strain evidence="1">BACA0141</strain>
    </source>
</reference>
<name>A0AAW9PPU3_9CYAN</name>
<evidence type="ECO:0000313" key="1">
    <source>
        <dbReference type="EMBL" id="MEE3715402.1"/>
    </source>
</evidence>
<accession>A0AAW9PPU3</accession>
<comment type="caution">
    <text evidence="1">The sequence shown here is derived from an EMBL/GenBank/DDBJ whole genome shotgun (WGS) entry which is preliminary data.</text>
</comment>
<protein>
    <recommendedName>
        <fullName evidence="3">Helicase XPB/Ssl2 N-terminal domain-containing protein</fullName>
    </recommendedName>
</protein>
<gene>
    <name evidence="1" type="ORF">V2H45_01430</name>
</gene>
<dbReference type="Proteomes" id="UP001333818">
    <property type="component" value="Unassembled WGS sequence"/>
</dbReference>
<keyword evidence="2" id="KW-1185">Reference proteome</keyword>